<evidence type="ECO:0000313" key="2">
    <source>
        <dbReference type="Proteomes" id="UP000800303"/>
    </source>
</evidence>
<gene>
    <name evidence="1" type="ORF">GYN08_10695</name>
</gene>
<dbReference type="RefSeq" id="WP_166274197.1">
    <property type="nucleotide sequence ID" value="NZ_JAAFGS010000003.1"/>
</dbReference>
<keyword evidence="2" id="KW-1185">Reference proteome</keyword>
<dbReference type="EMBL" id="JAAFGS010000003">
    <property type="protein sequence ID" value="NGZ75789.1"/>
    <property type="molecule type" value="Genomic_DNA"/>
</dbReference>
<reference evidence="1 2" key="1">
    <citation type="submission" date="2020-01" db="EMBL/GenBank/DDBJ databases">
        <title>Polyphasic characterisation and genomic insights into a novel alkali tolerant bacterium VR-M41.</title>
        <authorList>
            <person name="Vemuluri V.R."/>
        </authorList>
    </citation>
    <scope>NUCLEOTIDE SEQUENCE [LARGE SCALE GENOMIC DNA]</scope>
    <source>
        <strain evidence="1 2">VR-M41</strain>
    </source>
</reference>
<comment type="caution">
    <text evidence="1">The sequence shown here is derived from an EMBL/GenBank/DDBJ whole genome shotgun (WGS) entry which is preliminary data.</text>
</comment>
<name>A0ABX0F713_9BACL</name>
<dbReference type="SUPFAM" id="SSF160104">
    <property type="entry name" value="Acetoacetate decarboxylase-like"/>
    <property type="match status" value="1"/>
</dbReference>
<accession>A0ABX0F713</accession>
<evidence type="ECO:0000313" key="1">
    <source>
        <dbReference type="EMBL" id="NGZ75789.1"/>
    </source>
</evidence>
<protein>
    <submittedName>
        <fullName evidence="1">DUF2071 domain-containing protein</fullName>
    </submittedName>
</protein>
<dbReference type="Pfam" id="PF09844">
    <property type="entry name" value="DUF2071"/>
    <property type="match status" value="1"/>
</dbReference>
<dbReference type="Gene3D" id="2.40.400.10">
    <property type="entry name" value="Acetoacetate decarboxylase-like"/>
    <property type="match status" value="1"/>
</dbReference>
<organism evidence="1 2">
    <name type="scientific">Saccharibacillus alkalitolerans</name>
    <dbReference type="NCBI Taxonomy" id="2705290"/>
    <lineage>
        <taxon>Bacteria</taxon>
        <taxon>Bacillati</taxon>
        <taxon>Bacillota</taxon>
        <taxon>Bacilli</taxon>
        <taxon>Bacillales</taxon>
        <taxon>Paenibacillaceae</taxon>
        <taxon>Saccharibacillus</taxon>
    </lineage>
</organism>
<dbReference type="PANTHER" id="PTHR39186:SF1">
    <property type="entry name" value="DUF2071 DOMAIN-CONTAINING PROTEIN"/>
    <property type="match status" value="1"/>
</dbReference>
<proteinExistence type="predicted"/>
<sequence>MKPREILNRGEHRPFPLPNRPWIMKQVWNDLLFAHWPVRTEEVLPFVPPGIELDLWEGQPWLSLSPFYLTGLRLRGIPHLPSLSRFPELNARTYVNCGGMPGILFFSLDADKRIAVEAARRLGLPYLNADISVKRSGEWIRCRSIRSDGRGREAEFAASYRPLSAEIFRARPGSLLHWLTERYCLYTSEHRGRVSRCVIHHHPWPLQEVEAQIGTDTIAKSHGIHLPARKPLMTYTKRLDVLFWPLERAARSGEPVAHAERRH</sequence>
<dbReference type="Proteomes" id="UP000800303">
    <property type="component" value="Unassembled WGS sequence"/>
</dbReference>
<dbReference type="PANTHER" id="PTHR39186">
    <property type="entry name" value="DUF2071 FAMILY PROTEIN"/>
    <property type="match status" value="1"/>
</dbReference>
<dbReference type="InterPro" id="IPR023375">
    <property type="entry name" value="ADC_dom_sf"/>
</dbReference>
<dbReference type="InterPro" id="IPR018644">
    <property type="entry name" value="DUF2071"/>
</dbReference>